<dbReference type="AlphaFoldDB" id="A0A2J8A5W1"/>
<dbReference type="EMBL" id="PGGS01000156">
    <property type="protein sequence ID" value="PNH07883.1"/>
    <property type="molecule type" value="Genomic_DNA"/>
</dbReference>
<evidence type="ECO:0000313" key="3">
    <source>
        <dbReference type="Proteomes" id="UP000236333"/>
    </source>
</evidence>
<sequence length="102" mass="10854">MQALKTFQLQRADDFAALFALAQQAWSSRSLAALDALPQSAMYTAIGTILAAQLVLVLLSRTGRRIVLTTADTILALVLLGILLLTILSLPIVLVCSVRSCG</sequence>
<protein>
    <submittedName>
        <fullName evidence="2">Uncharacterized protein</fullName>
    </submittedName>
</protein>
<evidence type="ECO:0000256" key="1">
    <source>
        <dbReference type="SAM" id="Phobius"/>
    </source>
</evidence>
<keyword evidence="1" id="KW-0472">Membrane</keyword>
<evidence type="ECO:0000313" key="2">
    <source>
        <dbReference type="EMBL" id="PNH07883.1"/>
    </source>
</evidence>
<dbReference type="Proteomes" id="UP000236333">
    <property type="component" value="Unassembled WGS sequence"/>
</dbReference>
<feature type="transmembrane region" description="Helical" evidence="1">
    <location>
        <begin position="74"/>
        <end position="94"/>
    </location>
</feature>
<keyword evidence="1" id="KW-1133">Transmembrane helix</keyword>
<dbReference type="OrthoDB" id="540560at2759"/>
<organism evidence="2 3">
    <name type="scientific">Tetrabaena socialis</name>
    <dbReference type="NCBI Taxonomy" id="47790"/>
    <lineage>
        <taxon>Eukaryota</taxon>
        <taxon>Viridiplantae</taxon>
        <taxon>Chlorophyta</taxon>
        <taxon>core chlorophytes</taxon>
        <taxon>Chlorophyceae</taxon>
        <taxon>CS clade</taxon>
        <taxon>Chlamydomonadales</taxon>
        <taxon>Tetrabaenaceae</taxon>
        <taxon>Tetrabaena</taxon>
    </lineage>
</organism>
<feature type="transmembrane region" description="Helical" evidence="1">
    <location>
        <begin position="42"/>
        <end position="62"/>
    </location>
</feature>
<gene>
    <name evidence="2" type="ORF">TSOC_005617</name>
</gene>
<proteinExistence type="predicted"/>
<reference evidence="2 3" key="1">
    <citation type="journal article" date="2017" name="Mol. Biol. Evol.">
        <title>The 4-celled Tetrabaena socialis nuclear genome reveals the essential components for genetic control of cell number at the origin of multicellularity in the volvocine lineage.</title>
        <authorList>
            <person name="Featherston J."/>
            <person name="Arakaki Y."/>
            <person name="Hanschen E.R."/>
            <person name="Ferris P.J."/>
            <person name="Michod R.E."/>
            <person name="Olson B.J.S.C."/>
            <person name="Nozaki H."/>
            <person name="Durand P.M."/>
        </authorList>
    </citation>
    <scope>NUCLEOTIDE SEQUENCE [LARGE SCALE GENOMIC DNA]</scope>
    <source>
        <strain evidence="2 3">NIES-571</strain>
    </source>
</reference>
<keyword evidence="1" id="KW-0812">Transmembrane</keyword>
<comment type="caution">
    <text evidence="2">The sequence shown here is derived from an EMBL/GenBank/DDBJ whole genome shotgun (WGS) entry which is preliminary data.</text>
</comment>
<keyword evidence="3" id="KW-1185">Reference proteome</keyword>
<name>A0A2J8A5W1_9CHLO</name>
<accession>A0A2J8A5W1</accession>